<dbReference type="InterPro" id="IPR037126">
    <property type="entry name" value="PdaC/RsiV-like_sf"/>
</dbReference>
<dbReference type="Gene3D" id="3.90.640.20">
    <property type="entry name" value="Heat-shock cognate protein, ATPase"/>
    <property type="match status" value="1"/>
</dbReference>
<reference evidence="1 2" key="1">
    <citation type="submission" date="2020-07" db="EMBL/GenBank/DDBJ databases">
        <title>Complete Genome Sequence of an acetic acid bacterium, Acetobacter aceti JCM20276.</title>
        <authorList>
            <person name="Hirose Y."/>
            <person name="Mihara H."/>
        </authorList>
    </citation>
    <scope>NUCLEOTIDE SEQUENCE [LARGE SCALE GENOMIC DNA]</scope>
    <source>
        <strain evidence="1 2">JCM20276</strain>
    </source>
</reference>
<dbReference type="EMBL" id="AP023326">
    <property type="protein sequence ID" value="BCI66780.1"/>
    <property type="molecule type" value="Genomic_DNA"/>
</dbReference>
<evidence type="ECO:0008006" key="3">
    <source>
        <dbReference type="Google" id="ProtNLM"/>
    </source>
</evidence>
<name>A0A6S6PII9_ACEAC</name>
<dbReference type="Proteomes" id="UP000515220">
    <property type="component" value="Chromosome"/>
</dbReference>
<gene>
    <name evidence="1" type="ORF">AAJCM20276_14040</name>
</gene>
<accession>A0A6S6PII9</accession>
<proteinExistence type="predicted"/>
<evidence type="ECO:0000313" key="1">
    <source>
        <dbReference type="EMBL" id="BCI66780.1"/>
    </source>
</evidence>
<protein>
    <recommendedName>
        <fullName evidence="3">DUF3298 domain-containing protein</fullName>
    </recommendedName>
</protein>
<evidence type="ECO:0000313" key="2">
    <source>
        <dbReference type="Proteomes" id="UP000515220"/>
    </source>
</evidence>
<dbReference type="AlphaFoldDB" id="A0A6S6PII9"/>
<sequence>MGPFLFNQVDSFAAEPYSNSDNVPEFSTQHLSYPQIDFPKSANTVTWNKVYDKGQVSTDTECDSQQGNEDIRYDVRYVNNHVISVAWTDYTYCDGTPHGFFSSGSDNRVWDQGSRELTPTDVFTTGWPAKLQQLFWDALLKKGWKPRDDEEKRAILETVIEPKKWSFTNEGLSVSFGAYDAGCYGCDPGVTTVRWINLRPLLTTSSLLP</sequence>
<organism evidence="1 2">
    <name type="scientific">Acetobacter aceti</name>
    <dbReference type="NCBI Taxonomy" id="435"/>
    <lineage>
        <taxon>Bacteria</taxon>
        <taxon>Pseudomonadati</taxon>
        <taxon>Pseudomonadota</taxon>
        <taxon>Alphaproteobacteria</taxon>
        <taxon>Acetobacterales</taxon>
        <taxon>Acetobacteraceae</taxon>
        <taxon>Acetobacter</taxon>
        <taxon>Acetobacter subgen. Acetobacter</taxon>
    </lineage>
</organism>